<keyword evidence="1" id="KW-0472">Membrane</keyword>
<protein>
    <submittedName>
        <fullName evidence="2">Uncharacterized protein</fullName>
    </submittedName>
</protein>
<organism evidence="2 3">
    <name type="scientific">Jutongia hominis</name>
    <dbReference type="NCBI Taxonomy" id="2763664"/>
    <lineage>
        <taxon>Bacteria</taxon>
        <taxon>Bacillati</taxon>
        <taxon>Bacillota</taxon>
        <taxon>Clostridia</taxon>
        <taxon>Lachnospirales</taxon>
        <taxon>Lachnospiraceae</taxon>
        <taxon>Jutongia</taxon>
    </lineage>
</organism>
<feature type="transmembrane region" description="Helical" evidence="1">
    <location>
        <begin position="44"/>
        <end position="66"/>
    </location>
</feature>
<keyword evidence="1" id="KW-0812">Transmembrane</keyword>
<comment type="caution">
    <text evidence="2">The sequence shown here is derived from an EMBL/GenBank/DDBJ whole genome shotgun (WGS) entry which is preliminary data.</text>
</comment>
<feature type="transmembrane region" description="Helical" evidence="1">
    <location>
        <begin position="86"/>
        <end position="103"/>
    </location>
</feature>
<gene>
    <name evidence="2" type="ORF">H8700_10810</name>
</gene>
<name>A0ABR7MWR0_9FIRM</name>
<sequence>MLGCLAYARQFLYMNNLKARQMMYNGKIERCSIKKKKKINIKSLLLWYLGIVISFLPILIDMIVYLSKNENFTKQYWIGVCLRGDVLWILATIIILTAIDYFSNDEKKGTLKLVCAIIGMVLWGVVFAVWSVFKYIYTVDYEGNFPIIVTFAVSAITLMCCSPLQIKIEEVKD</sequence>
<evidence type="ECO:0000256" key="1">
    <source>
        <dbReference type="SAM" id="Phobius"/>
    </source>
</evidence>
<evidence type="ECO:0000313" key="2">
    <source>
        <dbReference type="EMBL" id="MBC8558193.1"/>
    </source>
</evidence>
<reference evidence="2 3" key="1">
    <citation type="submission" date="2020-08" db="EMBL/GenBank/DDBJ databases">
        <title>Genome public.</title>
        <authorList>
            <person name="Liu C."/>
            <person name="Sun Q."/>
        </authorList>
    </citation>
    <scope>NUCLEOTIDE SEQUENCE [LARGE SCALE GENOMIC DNA]</scope>
    <source>
        <strain evidence="2 3">BX3</strain>
    </source>
</reference>
<evidence type="ECO:0000313" key="3">
    <source>
        <dbReference type="Proteomes" id="UP000637513"/>
    </source>
</evidence>
<feature type="transmembrane region" description="Helical" evidence="1">
    <location>
        <begin position="110"/>
        <end position="133"/>
    </location>
</feature>
<dbReference type="EMBL" id="JACRSW010000035">
    <property type="protein sequence ID" value="MBC8558193.1"/>
    <property type="molecule type" value="Genomic_DNA"/>
</dbReference>
<proteinExistence type="predicted"/>
<accession>A0ABR7MWR0</accession>
<keyword evidence="3" id="KW-1185">Reference proteome</keyword>
<keyword evidence="1" id="KW-1133">Transmembrane helix</keyword>
<dbReference type="RefSeq" id="WP_249305641.1">
    <property type="nucleotide sequence ID" value="NZ_JACRSW010000035.1"/>
</dbReference>
<dbReference type="Proteomes" id="UP000637513">
    <property type="component" value="Unassembled WGS sequence"/>
</dbReference>
<feature type="transmembrane region" description="Helical" evidence="1">
    <location>
        <begin position="145"/>
        <end position="166"/>
    </location>
</feature>